<gene>
    <name evidence="1" type="ORF">WKV53_27095</name>
</gene>
<sequence length="419" mass="47195">MSVAIHNMNGTKEQLEEFLISGEEYRWFIDPEVHLDGNWEDFRGAFIRCDADLLATVVRAGPEDPTWNWWPSLKQRGQPVAVTEGVAALLPLMRLSSRAAEAILAGIANGWEGHPEALIPTLVSLAELKIEDIGGLGSFTPEERQRRWYGERTWHWRGPVEHVPGMLHFPVPTAQRDLAPVRLTPATVPPRMLYVSPVGAPASSLLPITLDVFRNAGADCLLLQYDEAELGIPEDVRAIRDRDYKWPLAYRNLHPDVVADYDYVFFWDDDLGIKGFDPARFVRIMQINHLAMAQPAIESPHCLSHAITSRKPCPPWRGSEGTAPRRIVGRLTNFVEIMAPVFTRDAWRTVYSYVDPGSHSGWGYDYIPVGAKGIVDALPVVHTRAVQSFNSKSQGEFECFLYSQGLFAHPHTEYGWLFE</sequence>
<proteinExistence type="predicted"/>
<dbReference type="EMBL" id="JBBUKT010000017">
    <property type="protein sequence ID" value="MEK7954214.1"/>
    <property type="molecule type" value="Genomic_DNA"/>
</dbReference>
<keyword evidence="2" id="KW-1185">Reference proteome</keyword>
<dbReference type="Proteomes" id="UP001371305">
    <property type="component" value="Unassembled WGS sequence"/>
</dbReference>
<reference evidence="1 2" key="1">
    <citation type="submission" date="2024-04" db="EMBL/GenBank/DDBJ databases">
        <title>Luteolibacter sp. isolated from soil.</title>
        <authorList>
            <person name="An J."/>
        </authorList>
    </citation>
    <scope>NUCLEOTIDE SEQUENCE [LARGE SCALE GENOMIC DNA]</scope>
    <source>
        <strain evidence="1 2">Y139</strain>
    </source>
</reference>
<organism evidence="1 2">
    <name type="scientific">Luteolibacter soli</name>
    <dbReference type="NCBI Taxonomy" id="3135280"/>
    <lineage>
        <taxon>Bacteria</taxon>
        <taxon>Pseudomonadati</taxon>
        <taxon>Verrucomicrobiota</taxon>
        <taxon>Verrucomicrobiia</taxon>
        <taxon>Verrucomicrobiales</taxon>
        <taxon>Verrucomicrobiaceae</taxon>
        <taxon>Luteolibacter</taxon>
    </lineage>
</organism>
<comment type="caution">
    <text evidence="1">The sequence shown here is derived from an EMBL/GenBank/DDBJ whole genome shotgun (WGS) entry which is preliminary data.</text>
</comment>
<evidence type="ECO:0000313" key="2">
    <source>
        <dbReference type="Proteomes" id="UP001371305"/>
    </source>
</evidence>
<dbReference type="PANTHER" id="PTHR31210:SF43">
    <property type="entry name" value="STORAGE PROTEIN-RELATED"/>
    <property type="match status" value="1"/>
</dbReference>
<dbReference type="PANTHER" id="PTHR31210">
    <property type="entry name" value="OS06G0731900 PROTEIN"/>
    <property type="match status" value="1"/>
</dbReference>
<dbReference type="Pfam" id="PF05212">
    <property type="entry name" value="DUF707"/>
    <property type="match status" value="1"/>
</dbReference>
<name>A0ABU9B4S5_9BACT</name>
<accession>A0ABU9B4S5</accession>
<dbReference type="RefSeq" id="WP_341407982.1">
    <property type="nucleotide sequence ID" value="NZ_JBBUKT010000017.1"/>
</dbReference>
<dbReference type="InterPro" id="IPR007877">
    <property type="entry name" value="DUF707"/>
</dbReference>
<protein>
    <submittedName>
        <fullName evidence="1">DUF707 domain-containing protein</fullName>
    </submittedName>
</protein>
<evidence type="ECO:0000313" key="1">
    <source>
        <dbReference type="EMBL" id="MEK7954214.1"/>
    </source>
</evidence>